<keyword evidence="1" id="KW-0812">Transmembrane</keyword>
<evidence type="ECO:0000313" key="2">
    <source>
        <dbReference type="EMBL" id="SVC75017.1"/>
    </source>
</evidence>
<feature type="transmembrane region" description="Helical" evidence="1">
    <location>
        <begin position="7"/>
        <end position="27"/>
    </location>
</feature>
<organism evidence="2">
    <name type="scientific">marine metagenome</name>
    <dbReference type="NCBI Taxonomy" id="408172"/>
    <lineage>
        <taxon>unclassified sequences</taxon>
        <taxon>metagenomes</taxon>
        <taxon>ecological metagenomes</taxon>
    </lineage>
</organism>
<protein>
    <submittedName>
        <fullName evidence="2">Uncharacterized protein</fullName>
    </submittedName>
</protein>
<sequence length="29" mass="3344">MDYVIRFRKVLFPIGLLLGAILIAGWLRV</sequence>
<proteinExistence type="predicted"/>
<dbReference type="AlphaFoldDB" id="A0A382PQA1"/>
<feature type="non-terminal residue" evidence="2">
    <location>
        <position position="29"/>
    </location>
</feature>
<keyword evidence="1" id="KW-0472">Membrane</keyword>
<evidence type="ECO:0000256" key="1">
    <source>
        <dbReference type="SAM" id="Phobius"/>
    </source>
</evidence>
<accession>A0A382PQA1</accession>
<gene>
    <name evidence="2" type="ORF">METZ01_LOCUS327871</name>
</gene>
<keyword evidence="1" id="KW-1133">Transmembrane helix</keyword>
<reference evidence="2" key="1">
    <citation type="submission" date="2018-05" db="EMBL/GenBank/DDBJ databases">
        <authorList>
            <person name="Lanie J.A."/>
            <person name="Ng W.-L."/>
            <person name="Kazmierczak K.M."/>
            <person name="Andrzejewski T.M."/>
            <person name="Davidsen T.M."/>
            <person name="Wayne K.J."/>
            <person name="Tettelin H."/>
            <person name="Glass J.I."/>
            <person name="Rusch D."/>
            <person name="Podicherti R."/>
            <person name="Tsui H.-C.T."/>
            <person name="Winkler M.E."/>
        </authorList>
    </citation>
    <scope>NUCLEOTIDE SEQUENCE</scope>
</reference>
<name>A0A382PQA1_9ZZZZ</name>
<dbReference type="EMBL" id="UINC01108712">
    <property type="protein sequence ID" value="SVC75017.1"/>
    <property type="molecule type" value="Genomic_DNA"/>
</dbReference>